<feature type="compositionally biased region" description="Low complexity" evidence="1">
    <location>
        <begin position="1640"/>
        <end position="1656"/>
    </location>
</feature>
<sequence length="2128" mass="231054">MAVLLAQLLAEADQSSLEGSSLLGQLPWSLSSQELERQEQQTLSHDVTGRAATPRPASDSSADEGQPTVALAESTVHHSETEQTEIDAPNQSQVQVDLEQDWPAGTSGDEAPTSVDPTVDLEGIESAIQFLGSGSQEDPLALRDLLEQVDEDALLNYALRLSLRDQGGPGSGQPVTELSTDEAQVLEPSIRQAPEAPLVEDIEDSTATLQPAATDVGDPERTTVTTTKLNALSEMFSRIPHLTRWTGTAGDPSLSSAALSLLQLLSLQPEEDVIETTTTGPAVVSSGTTTVRGDPEQANAVNQALELCLTMLEVLYSRIREGVCKTDPKEKVANLASLNYPTVASNPSVAGLLQAALLGTANHNTGLLAETGASCLASWSPLLEAQFSLDHLANPLHEIGWIAMQACLRLPRVILLLRGTSAAARGRVRSAPTTSSTTVPSPSHRKANQVAVEFESRWCSVLYDYLELVNSPELLNLQSDHSDPDHHSVRLAGRSLLPAFFSPSYPRSKELTDRIERQIRGLLIRIVGPKHYRQLHDIHRLAHLIQRVRDICVNTGEFLPSPPPRVPCGKRTNQLPTIASIEPFVRRLRLSYICEREILQTISACLTIALNRTSYWQRFCLRCPDTLIFLFHASLVLDREIARNMLPLIQLAIAPETVMVVDSSGVETSIQATTEDQRRETANITTELRLAQSMANHLFAHQEDAEKNPSDNTADLITAPPLLLQFIRVFLCSCPQYTLRKSAAHIIRAIYRSISPSSQTRVLHLLSLLWSDLPTFAPYSSQFVQLITGMLIEHPEWSGRADLLERTFRTMLRRLDALKRHPRRILYATLMHLVQPHRDLWFTQSPSASGPTSTDSLSTTTSRRVPEPPGTVQRSTGTEPTLSRSWSVIASIKPTGTSHAATSTAAPTSTGTATISTSVGHQPTVSRSSSSTEATVDSNAVCLANLGFDFELEPCLMCHAKAIDEPFYVILRWDSEASGSRLPIQVAIMTMHSHYSKFVDRLKQAMGQQQQQLAQRHLISSGSSATTSAAPAAGSTTVTTGTAVGPAQLTTNVNHSGSSGAATNCSSPGSTSSHHPTMPMIPVKLDVRATSSIHVFDLDAVYLISQLTVKFNVLYKRPRYVRTLNVYTSELIDRATSRLIHEPWLWQKVATVHLSPNQTTVRLCFSQPAPTPTWLGTTTTTKDHATDDRFVSDQLSHRTGQSKEISYHGLPIRASRLIFEYADFHTNGTEAKRVCPRCHATNLLGSTCPACHTNVNECFRCRSINLSVGDVYLCANCGSSRHGKIEFSICARPCYSAVEPLHDREDRDSACNRIVSLSKELVKNAQTLARPIEIEVAQCLSDLVTMDAATAAAVTSVSLSRSNEPSSSGGGGGGKSKFSSQSAAIKSTPTADAKFILAAASSASSSLGSVHSGITRLAACVAEARAISLDAAAITRRLWATRQSVVEFDAAQQRCATAAEKRLTSNAVNHGTGGTDEDVAQWPNYEELDAVFSPSVSGCYSCLIHTVHQCGRLLLGVAEHTKIELVHIDPPNGTSREHWIFRGHSTTSNQRLQLVQDLISCLIESGLSVCPQAIQADLRELIVQLTRDCPVLIDHFGKVLFDRLFQTALAQGDQAYLLGPLVYTDIALLQTSVESILPPSQSSSSLSSSSLAPSVSDIPGRSQPMDQRAPYWEARLRPMFRLLVELTRPGLFEAGSDHGARPGSSIPLPVVQNILIPLMELMETIVSHSSPFVASAFVPSPAEPDLVPTDSADESRVPRTAGGSGESQPAAQTRAVTSDIMQLPPQTNFSEWLESRPHASYSAWCGALRDHSRSSGSDLVRPGLATGSDNSNILASIPKTPPMDSTLEHSWITSVLFCPSDPTSRCVHACMDLLHALSSDCPRSSNGHPVTGPNVADTHSSPTLALLYSRRRRVILRYLTQTCLPRLDELVAARGAAVSPSTLLNSSDASVFTMVLNPGDAFVAKWRKLTMVEEGAGKKEGTDGDEDEGVSEGSRSTLISFLLDEVSFLDHLGTLVERLLLRLRILESMPIRHWDELVAATLSSASGTGAMHGSTPGYTIALVAELLRKKLPGHHQYRLLQILLHACVRLRQLVLQRTECTLRAQGIFGTMLDQLIGVSSSQIREFLT</sequence>
<dbReference type="InterPro" id="IPR045189">
    <property type="entry name" value="UBR4-like"/>
</dbReference>
<dbReference type="EMBL" id="KV892929">
    <property type="protein sequence ID" value="OON19983.1"/>
    <property type="molecule type" value="Genomic_DNA"/>
</dbReference>
<accession>A0A1S8X0F1</accession>
<name>A0A1S8X0F1_OPIVI</name>
<protein>
    <submittedName>
        <fullName evidence="2">Uncharacterized protein</fullName>
    </submittedName>
</protein>
<proteinExistence type="predicted"/>
<feature type="compositionally biased region" description="Polar residues" evidence="1">
    <location>
        <begin position="919"/>
        <end position="931"/>
    </location>
</feature>
<feature type="region of interest" description="Disordered" evidence="1">
    <location>
        <begin position="897"/>
        <end position="931"/>
    </location>
</feature>
<feature type="compositionally biased region" description="Low complexity" evidence="1">
    <location>
        <begin position="849"/>
        <end position="862"/>
    </location>
</feature>
<feature type="compositionally biased region" description="Polar residues" evidence="1">
    <location>
        <begin position="872"/>
        <end position="883"/>
    </location>
</feature>
<feature type="region of interest" description="Disordered" evidence="1">
    <location>
        <begin position="32"/>
        <end position="93"/>
    </location>
</feature>
<feature type="region of interest" description="Disordered" evidence="1">
    <location>
        <begin position="1360"/>
        <end position="1381"/>
    </location>
</feature>
<keyword evidence="3" id="KW-1185">Reference proteome</keyword>
<dbReference type="Proteomes" id="UP000243686">
    <property type="component" value="Unassembled WGS sequence"/>
</dbReference>
<feature type="region of interest" description="Disordered" evidence="1">
    <location>
        <begin position="1744"/>
        <end position="1772"/>
    </location>
</feature>
<feature type="compositionally biased region" description="Polar residues" evidence="1">
    <location>
        <begin position="1048"/>
        <end position="1065"/>
    </location>
</feature>
<feature type="compositionally biased region" description="Low complexity" evidence="1">
    <location>
        <begin position="1066"/>
        <end position="1077"/>
    </location>
</feature>
<evidence type="ECO:0000256" key="1">
    <source>
        <dbReference type="SAM" id="MobiDB-lite"/>
    </source>
</evidence>
<feature type="non-terminal residue" evidence="2">
    <location>
        <position position="2128"/>
    </location>
</feature>
<evidence type="ECO:0000313" key="2">
    <source>
        <dbReference type="EMBL" id="OON19983.1"/>
    </source>
</evidence>
<organism evidence="2 3">
    <name type="scientific">Opisthorchis viverrini</name>
    <name type="common">Southeast Asian liver fluke</name>
    <dbReference type="NCBI Taxonomy" id="6198"/>
    <lineage>
        <taxon>Eukaryota</taxon>
        <taxon>Metazoa</taxon>
        <taxon>Spiralia</taxon>
        <taxon>Lophotrochozoa</taxon>
        <taxon>Platyhelminthes</taxon>
        <taxon>Trematoda</taxon>
        <taxon>Digenea</taxon>
        <taxon>Opisthorchiida</taxon>
        <taxon>Opisthorchiata</taxon>
        <taxon>Opisthorchiidae</taxon>
        <taxon>Opisthorchis</taxon>
    </lineage>
</organism>
<reference evidence="2 3" key="1">
    <citation type="submission" date="2015-03" db="EMBL/GenBank/DDBJ databases">
        <title>Draft genome of the nematode, Opisthorchis viverrini.</title>
        <authorList>
            <person name="Mitreva M."/>
        </authorList>
    </citation>
    <scope>NUCLEOTIDE SEQUENCE [LARGE SCALE GENOMIC DNA]</scope>
    <source>
        <strain evidence="2">Khon Kaen</strain>
    </source>
</reference>
<feature type="region of interest" description="Disordered" evidence="1">
    <location>
        <begin position="1640"/>
        <end position="1666"/>
    </location>
</feature>
<feature type="region of interest" description="Disordered" evidence="1">
    <location>
        <begin position="1047"/>
        <end position="1077"/>
    </location>
</feature>
<dbReference type="PANTHER" id="PTHR21725:SF1">
    <property type="entry name" value="E3 UBIQUITIN-PROTEIN LIGASE UBR4"/>
    <property type="match status" value="1"/>
</dbReference>
<feature type="region of interest" description="Disordered" evidence="1">
    <location>
        <begin position="843"/>
        <end position="883"/>
    </location>
</feature>
<dbReference type="PANTHER" id="PTHR21725">
    <property type="entry name" value="E3 UBIQUITIN-PROTEIN LIGASE UBR4"/>
    <property type="match status" value="1"/>
</dbReference>
<gene>
    <name evidence="2" type="ORF">X801_04141</name>
</gene>
<feature type="compositionally biased region" description="Low complexity" evidence="1">
    <location>
        <begin position="897"/>
        <end position="918"/>
    </location>
</feature>
<evidence type="ECO:0000313" key="3">
    <source>
        <dbReference type="Proteomes" id="UP000243686"/>
    </source>
</evidence>